<dbReference type="PANTHER" id="PTHR45432">
    <property type="entry name" value="CHAPERONE PROTEIN DNAJ 11, CHLOROPLASTIC-LIKE"/>
    <property type="match status" value="1"/>
</dbReference>
<evidence type="ECO:0000259" key="1">
    <source>
        <dbReference type="PROSITE" id="PS50076"/>
    </source>
</evidence>
<gene>
    <name evidence="2" type="ORF">CSSPTR1EN2_LOCUS5077</name>
</gene>
<reference evidence="2" key="1">
    <citation type="submission" date="2024-02" db="EMBL/GenBank/DDBJ databases">
        <authorList>
            <consortium name="ELIXIR-Norway"/>
            <consortium name="Elixir Norway"/>
        </authorList>
    </citation>
    <scope>NUCLEOTIDE SEQUENCE</scope>
</reference>
<dbReference type="PROSITE" id="PS50076">
    <property type="entry name" value="DNAJ_2"/>
    <property type="match status" value="1"/>
</dbReference>
<dbReference type="Pfam" id="PF00226">
    <property type="entry name" value="DnaJ"/>
    <property type="match status" value="1"/>
</dbReference>
<proteinExistence type="predicted"/>
<keyword evidence="3" id="KW-1185">Reference proteome</keyword>
<protein>
    <recommendedName>
        <fullName evidence="1">J domain-containing protein</fullName>
    </recommendedName>
</protein>
<dbReference type="CDD" id="cd06257">
    <property type="entry name" value="DnaJ"/>
    <property type="match status" value="1"/>
</dbReference>
<organism evidence="2 3">
    <name type="scientific">Sphagnum troendelagicum</name>
    <dbReference type="NCBI Taxonomy" id="128251"/>
    <lineage>
        <taxon>Eukaryota</taxon>
        <taxon>Viridiplantae</taxon>
        <taxon>Streptophyta</taxon>
        <taxon>Embryophyta</taxon>
        <taxon>Bryophyta</taxon>
        <taxon>Sphagnophytina</taxon>
        <taxon>Sphagnopsida</taxon>
        <taxon>Sphagnales</taxon>
        <taxon>Sphagnaceae</taxon>
        <taxon>Sphagnum</taxon>
    </lineage>
</organism>
<dbReference type="PANTHER" id="PTHR45432:SF2">
    <property type="entry name" value="CHAPERONE PROTEIN DNAJ 11, CHLOROPLASTIC"/>
    <property type="match status" value="1"/>
</dbReference>
<dbReference type="SMART" id="SM00271">
    <property type="entry name" value="DnaJ"/>
    <property type="match status" value="1"/>
</dbReference>
<dbReference type="InterPro" id="IPR036869">
    <property type="entry name" value="J_dom_sf"/>
</dbReference>
<evidence type="ECO:0000313" key="2">
    <source>
        <dbReference type="EMBL" id="CAK9199719.1"/>
    </source>
</evidence>
<accession>A0ABP0TLN8</accession>
<sequence length="232" mass="24767">MASFGGGVAATAAGARASSTVHNVFAKTCCLQQSEARRVGGVKGGGYVSNEGSFSSSASLFCGQRFGVCVVPSSSSSSSSCCQERQLPLRRGAVAQPRAFSGGATTVRTSPSASTLYDVLGVSKSSSAKEIKAAYRQAARKLHPDVVPAEHRQDSTKDFLVIQNAYHVLSDDQSRAAYDLQLSLLQQQQHHRIPTISMESNWGFTASPPNPYTSADFCSPFKGRSWETDQCW</sequence>
<name>A0ABP0TLN8_9BRYO</name>
<dbReference type="Gene3D" id="1.10.287.110">
    <property type="entry name" value="DnaJ domain"/>
    <property type="match status" value="1"/>
</dbReference>
<dbReference type="PRINTS" id="PR00625">
    <property type="entry name" value="JDOMAIN"/>
</dbReference>
<dbReference type="Proteomes" id="UP001497512">
    <property type="component" value="Chromosome 12"/>
</dbReference>
<dbReference type="EMBL" id="OZ019904">
    <property type="protein sequence ID" value="CAK9199719.1"/>
    <property type="molecule type" value="Genomic_DNA"/>
</dbReference>
<dbReference type="InterPro" id="IPR001623">
    <property type="entry name" value="DnaJ_domain"/>
</dbReference>
<dbReference type="SUPFAM" id="SSF46565">
    <property type="entry name" value="Chaperone J-domain"/>
    <property type="match status" value="1"/>
</dbReference>
<feature type="domain" description="J" evidence="1">
    <location>
        <begin position="115"/>
        <end position="182"/>
    </location>
</feature>
<evidence type="ECO:0000313" key="3">
    <source>
        <dbReference type="Proteomes" id="UP001497512"/>
    </source>
</evidence>